<dbReference type="SUPFAM" id="SSF53474">
    <property type="entry name" value="alpha/beta-Hydrolases"/>
    <property type="match status" value="1"/>
</dbReference>
<sequence length="366" mass="42323">MLERLERKINNKDGFIELETAEIGGLEYAFYLNHSKGTEKFLYTTKASNCFNIKFIQGNYRAVFFYKDGNNISIFKIDFYIDSNQKLVEAVYRKIVEKDGYKIDFYNIGATKTFVVFNGAGSTKKTHPFGLYYLVKNGFNVVACLQENNQYQDLSFEDVEKYVGPIVNEHDVYLYGSSLGGYCAVYYAGALNGTVIASAPRNSSHPSLRDKVKDTSYFITQQFKHVRFNQNKNSDKKIFIFIDPYVDNDIYFLNEVIKKELKNIKQFNCNYAGHEVFFHLKSTSQLKEIIKSITSGKDPIVYDIDSCYSYIGIAKDYLKKKDYQGALFFSERALVDKSINKEFRKRFEKVNSIAFKAYQKNKEAVT</sequence>
<evidence type="ECO:0000313" key="2">
    <source>
        <dbReference type="Proteomes" id="UP001461960"/>
    </source>
</evidence>
<accession>A0ABU9X8X6</accession>
<reference evidence="1 2" key="1">
    <citation type="submission" date="2024-05" db="EMBL/GenBank/DDBJ databases">
        <authorList>
            <person name="Kim H.-Y."/>
            <person name="Kim E."/>
            <person name="Cai Y."/>
            <person name="Yang S.-M."/>
            <person name="Lee W."/>
        </authorList>
    </citation>
    <scope>NUCLEOTIDE SEQUENCE [LARGE SCALE GENOMIC DNA]</scope>
    <source>
        <strain evidence="1 2">FBL11</strain>
    </source>
</reference>
<gene>
    <name evidence="1" type="ORF">AAIR29_09370</name>
</gene>
<name>A0ABU9X8X6_9GAMM</name>
<keyword evidence="2" id="KW-1185">Reference proteome</keyword>
<proteinExistence type="predicted"/>
<evidence type="ECO:0000313" key="1">
    <source>
        <dbReference type="EMBL" id="MEN2751841.1"/>
    </source>
</evidence>
<dbReference type="Gene3D" id="3.40.50.1820">
    <property type="entry name" value="alpha/beta hydrolase"/>
    <property type="match status" value="1"/>
</dbReference>
<organism evidence="1 2">
    <name type="scientific">Psychrobacter saeujeotis</name>
    <dbReference type="NCBI Taxonomy" id="3143436"/>
    <lineage>
        <taxon>Bacteria</taxon>
        <taxon>Pseudomonadati</taxon>
        <taxon>Pseudomonadota</taxon>
        <taxon>Gammaproteobacteria</taxon>
        <taxon>Moraxellales</taxon>
        <taxon>Moraxellaceae</taxon>
        <taxon>Psychrobacter</taxon>
    </lineage>
</organism>
<dbReference type="InterPro" id="IPR029058">
    <property type="entry name" value="AB_hydrolase_fold"/>
</dbReference>
<comment type="caution">
    <text evidence="1">The sequence shown here is derived from an EMBL/GenBank/DDBJ whole genome shotgun (WGS) entry which is preliminary data.</text>
</comment>
<protein>
    <submittedName>
        <fullName evidence="1">Uncharacterized protein</fullName>
    </submittedName>
</protein>
<dbReference type="EMBL" id="JBDGHN010000005">
    <property type="protein sequence ID" value="MEN2751841.1"/>
    <property type="molecule type" value="Genomic_DNA"/>
</dbReference>
<dbReference type="RefSeq" id="WP_299218640.1">
    <property type="nucleotide sequence ID" value="NZ_JBDGHN010000005.1"/>
</dbReference>
<dbReference type="Proteomes" id="UP001461960">
    <property type="component" value="Unassembled WGS sequence"/>
</dbReference>